<dbReference type="InterPro" id="IPR030700">
    <property type="entry name" value="N-end_Aminoacyl_Trfase"/>
</dbReference>
<comment type="subcellular location">
    <subcellularLocation>
        <location evidence="4">Cytoplasm</location>
    </subcellularLocation>
</comment>
<dbReference type="EMBL" id="JBAKFM010000001">
    <property type="protein sequence ID" value="MEX0468333.1"/>
    <property type="molecule type" value="Genomic_DNA"/>
</dbReference>
<dbReference type="InterPro" id="IPR007471">
    <property type="entry name" value="N-end_Aminoacyl_Trfase_N"/>
</dbReference>
<evidence type="ECO:0000256" key="3">
    <source>
        <dbReference type="ARBA" id="ARBA00023315"/>
    </source>
</evidence>
<accession>A0ABV3T9N0</accession>
<evidence type="ECO:0000259" key="5">
    <source>
        <dbReference type="Pfam" id="PF04376"/>
    </source>
</evidence>
<dbReference type="NCBIfam" id="NF002346">
    <property type="entry name" value="PRK01305.2-3"/>
    <property type="match status" value="1"/>
</dbReference>
<comment type="catalytic activity">
    <reaction evidence="4">
        <text>N-terminal L-aspartyl-[protein] + L-leucyl-tRNA(Leu) = N-terminal L-leucyl-L-aspartyl-[protein] + tRNA(Leu) + H(+)</text>
        <dbReference type="Rhea" id="RHEA:50420"/>
        <dbReference type="Rhea" id="RHEA-COMP:9613"/>
        <dbReference type="Rhea" id="RHEA-COMP:9622"/>
        <dbReference type="Rhea" id="RHEA-COMP:12669"/>
        <dbReference type="Rhea" id="RHEA-COMP:12674"/>
        <dbReference type="ChEBI" id="CHEBI:15378"/>
        <dbReference type="ChEBI" id="CHEBI:64720"/>
        <dbReference type="ChEBI" id="CHEBI:78442"/>
        <dbReference type="ChEBI" id="CHEBI:78494"/>
        <dbReference type="ChEBI" id="CHEBI:133042"/>
        <dbReference type="EC" id="2.3.2.29"/>
    </reaction>
</comment>
<comment type="function">
    <text evidence="4">Functions in the N-end rule pathway of protein degradation where it conjugates Leu from its aminoacyl-tRNA to the N-termini of proteins containing an N-terminal aspartate or glutamate.</text>
</comment>
<protein>
    <recommendedName>
        <fullName evidence="4">Aspartate/glutamate leucyltransferase</fullName>
        <ecNumber evidence="4">2.3.2.29</ecNumber>
    </recommendedName>
</protein>
<sequence>MTKATSYRSIRLFDGGFQPCPYLDDRMSRFDVVDPRLDCTPALYDELLAAGFRRGGEHIYRTGCPGCQACESLRIPVTAFAPRRRHRRCLRRNHDIRLVNAGFRHNPEHFALYQRYVNARHPGGGMDDVDVDMYRQFLTAPWCPTDFLELRQCDTDELLGVAVTDDTGHSLSAVYTFYAPEAAHRGLGTLAILLQIDEARRRQRDWLYLGYWIGAAPRMDYKRHFAPHERYIQGQWQRFPAL</sequence>
<evidence type="ECO:0000313" key="7">
    <source>
        <dbReference type="EMBL" id="MEX0468333.1"/>
    </source>
</evidence>
<evidence type="ECO:0000256" key="1">
    <source>
        <dbReference type="ARBA" id="ARBA00022490"/>
    </source>
</evidence>
<keyword evidence="3 4" id="KW-0012">Acyltransferase</keyword>
<evidence type="ECO:0000259" key="6">
    <source>
        <dbReference type="Pfam" id="PF04377"/>
    </source>
</evidence>
<dbReference type="InterPro" id="IPR007472">
    <property type="entry name" value="N-end_Aminoacyl_Trfase_C"/>
</dbReference>
<keyword evidence="8" id="KW-1185">Reference proteome</keyword>
<dbReference type="NCBIfam" id="NF002342">
    <property type="entry name" value="PRK01305.1-3"/>
    <property type="match status" value="1"/>
</dbReference>
<dbReference type="NCBIfam" id="NF002341">
    <property type="entry name" value="PRK01305.1-1"/>
    <property type="match status" value="1"/>
</dbReference>
<dbReference type="GO" id="GO:0004057">
    <property type="term" value="F:arginyl-tRNA--protein transferase activity"/>
    <property type="evidence" value="ECO:0007669"/>
    <property type="project" value="UniProtKB-EC"/>
</dbReference>
<feature type="domain" description="N-end rule aminoacyl transferase C-terminal" evidence="6">
    <location>
        <begin position="108"/>
        <end position="231"/>
    </location>
</feature>
<feature type="domain" description="N-end aminoacyl transferase N-terminal" evidence="5">
    <location>
        <begin position="18"/>
        <end position="88"/>
    </location>
</feature>
<comment type="caution">
    <text evidence="7">The sequence shown here is derived from an EMBL/GenBank/DDBJ whole genome shotgun (WGS) entry which is preliminary data.</text>
</comment>
<gene>
    <name evidence="4" type="primary">bpt</name>
    <name evidence="7" type="ORF">V6X73_01105</name>
</gene>
<dbReference type="PIRSF" id="PIRSF037208">
    <property type="entry name" value="ATE_pro_prd"/>
    <property type="match status" value="1"/>
</dbReference>
<keyword evidence="2 4" id="KW-0808">Transferase</keyword>
<dbReference type="PANTHER" id="PTHR21367:SF1">
    <property type="entry name" value="ARGINYL-TRNA--PROTEIN TRANSFERASE 1"/>
    <property type="match status" value="1"/>
</dbReference>
<comment type="catalytic activity">
    <reaction evidence="4">
        <text>N-terminal L-glutamyl-[protein] + L-leucyl-tRNA(Leu) = N-terminal L-leucyl-L-glutamyl-[protein] + tRNA(Leu) + H(+)</text>
        <dbReference type="Rhea" id="RHEA:50412"/>
        <dbReference type="Rhea" id="RHEA-COMP:9613"/>
        <dbReference type="Rhea" id="RHEA-COMP:9622"/>
        <dbReference type="Rhea" id="RHEA-COMP:12664"/>
        <dbReference type="Rhea" id="RHEA-COMP:12668"/>
        <dbReference type="ChEBI" id="CHEBI:15378"/>
        <dbReference type="ChEBI" id="CHEBI:64721"/>
        <dbReference type="ChEBI" id="CHEBI:78442"/>
        <dbReference type="ChEBI" id="CHEBI:78494"/>
        <dbReference type="ChEBI" id="CHEBI:133041"/>
        <dbReference type="EC" id="2.3.2.29"/>
    </reaction>
</comment>
<dbReference type="Pfam" id="PF04377">
    <property type="entry name" value="ATE_C"/>
    <property type="match status" value="1"/>
</dbReference>
<proteinExistence type="inferred from homology"/>
<dbReference type="Proteomes" id="UP001556709">
    <property type="component" value="Unassembled WGS sequence"/>
</dbReference>
<dbReference type="PANTHER" id="PTHR21367">
    <property type="entry name" value="ARGININE-TRNA-PROTEIN TRANSFERASE 1"/>
    <property type="match status" value="1"/>
</dbReference>
<keyword evidence="1 4" id="KW-0963">Cytoplasm</keyword>
<dbReference type="InterPro" id="IPR017138">
    <property type="entry name" value="Asp_Glu_LeuTrfase"/>
</dbReference>
<dbReference type="Pfam" id="PF04376">
    <property type="entry name" value="ATE_N"/>
    <property type="match status" value="1"/>
</dbReference>
<comment type="similarity">
    <text evidence="4">Belongs to the R-transferase family. Bpt subfamily.</text>
</comment>
<organism evidence="7 8">
    <name type="scientific">Spiribacter pallidus</name>
    <dbReference type="NCBI Taxonomy" id="1987936"/>
    <lineage>
        <taxon>Bacteria</taxon>
        <taxon>Pseudomonadati</taxon>
        <taxon>Pseudomonadota</taxon>
        <taxon>Gammaproteobacteria</taxon>
        <taxon>Chromatiales</taxon>
        <taxon>Ectothiorhodospiraceae</taxon>
        <taxon>Spiribacter</taxon>
    </lineage>
</organism>
<name>A0ABV3T9N0_9GAMM</name>
<dbReference type="RefSeq" id="WP_367958164.1">
    <property type="nucleotide sequence ID" value="NZ_JBAKFH010000003.1"/>
</dbReference>
<dbReference type="InterPro" id="IPR016181">
    <property type="entry name" value="Acyl_CoA_acyltransferase"/>
</dbReference>
<dbReference type="EC" id="2.3.2.29" evidence="4"/>
<evidence type="ECO:0000256" key="4">
    <source>
        <dbReference type="HAMAP-Rule" id="MF_00689"/>
    </source>
</evidence>
<reference evidence="7 8" key="1">
    <citation type="submission" date="2024-02" db="EMBL/GenBank/DDBJ databases">
        <title>New especies of Spiribacter isolated from saline water.</title>
        <authorList>
            <person name="Leon M.J."/>
            <person name="De La Haba R."/>
            <person name="Sanchez-Porro C."/>
            <person name="Ventosa A."/>
        </authorList>
    </citation>
    <scope>NUCLEOTIDE SEQUENCE [LARGE SCALE GENOMIC DNA]</scope>
    <source>
        <strain evidence="8">ag22IC6-390</strain>
    </source>
</reference>
<dbReference type="SUPFAM" id="SSF55729">
    <property type="entry name" value="Acyl-CoA N-acyltransferases (Nat)"/>
    <property type="match status" value="1"/>
</dbReference>
<dbReference type="HAMAP" id="MF_00689">
    <property type="entry name" value="Bpt"/>
    <property type="match status" value="1"/>
</dbReference>
<evidence type="ECO:0000313" key="8">
    <source>
        <dbReference type="Proteomes" id="UP001556709"/>
    </source>
</evidence>
<evidence type="ECO:0000256" key="2">
    <source>
        <dbReference type="ARBA" id="ARBA00022679"/>
    </source>
</evidence>